<name>A0A6J4R2G0_9ACTN</name>
<reference evidence="1" key="1">
    <citation type="submission" date="2020-02" db="EMBL/GenBank/DDBJ databases">
        <authorList>
            <person name="Meier V. D."/>
        </authorList>
    </citation>
    <scope>NUCLEOTIDE SEQUENCE</scope>
    <source>
        <strain evidence="1">AVDCRST_MAG37</strain>
    </source>
</reference>
<protein>
    <submittedName>
        <fullName evidence="1">Uncharacterized protein</fullName>
    </submittedName>
</protein>
<evidence type="ECO:0000313" key="1">
    <source>
        <dbReference type="EMBL" id="CAA9459474.1"/>
    </source>
</evidence>
<sequence length="102" mass="11758">MALEHRAGRSYYYRHVRDGEKVRKEYVGAGLVAELASEADRAKRERNAAEKGRSGREFEHFEFLMAPVLELNHAAGVLVRAELIVSGYHRHKGEWRRKHESA</sequence>
<gene>
    <name evidence="1" type="ORF">AVDCRST_MAG37-3535</name>
</gene>
<dbReference type="AlphaFoldDB" id="A0A6J4R2G0"/>
<dbReference type="EMBL" id="CADCVD010000183">
    <property type="protein sequence ID" value="CAA9459474.1"/>
    <property type="molecule type" value="Genomic_DNA"/>
</dbReference>
<accession>A0A6J4R2G0</accession>
<proteinExistence type="predicted"/>
<organism evidence="1">
    <name type="scientific">uncultured Rubrobacteraceae bacterium</name>
    <dbReference type="NCBI Taxonomy" id="349277"/>
    <lineage>
        <taxon>Bacteria</taxon>
        <taxon>Bacillati</taxon>
        <taxon>Actinomycetota</taxon>
        <taxon>Rubrobacteria</taxon>
        <taxon>Rubrobacterales</taxon>
        <taxon>Rubrobacteraceae</taxon>
        <taxon>environmental samples</taxon>
    </lineage>
</organism>